<keyword evidence="3" id="KW-1185">Reference proteome</keyword>
<dbReference type="PIRSF" id="PIRSF005028">
    <property type="entry name" value="KhtT"/>
    <property type="match status" value="1"/>
</dbReference>
<evidence type="ECO:0000313" key="2">
    <source>
        <dbReference type="EMBL" id="UNK45328.1"/>
    </source>
</evidence>
<dbReference type="InterPro" id="IPR026278">
    <property type="entry name" value="KhtT"/>
</dbReference>
<dbReference type="PROSITE" id="PS51202">
    <property type="entry name" value="RCK_C"/>
    <property type="match status" value="1"/>
</dbReference>
<dbReference type="PANTHER" id="PTHR30445:SF8">
    <property type="entry name" value="K(+)_H(+) ANTIPORTER SUBUNIT KHTT"/>
    <property type="match status" value="1"/>
</dbReference>
<dbReference type="PANTHER" id="PTHR30445">
    <property type="entry name" value="K(+)_H(+) ANTIPORTER SUBUNIT KHTT"/>
    <property type="match status" value="1"/>
</dbReference>
<evidence type="ECO:0000313" key="3">
    <source>
        <dbReference type="Proteomes" id="UP000829069"/>
    </source>
</evidence>
<dbReference type="Gene3D" id="3.30.70.1450">
    <property type="entry name" value="Regulator of K+ conductance, C-terminal domain"/>
    <property type="match status" value="1"/>
</dbReference>
<dbReference type="InterPro" id="IPR036721">
    <property type="entry name" value="RCK_C_sf"/>
</dbReference>
<protein>
    <submittedName>
        <fullName evidence="2">Cation:proton antiporter regulatory subunit</fullName>
    </submittedName>
</protein>
<sequence>MDIVETILPGVGIRYDFTANSGVSLALVIDREGGADLFTFDEDDPDRAVSRLQLEPEEASQLAELLGAPRITQRFAQLSKEIPGLETRRITVRPDSPYAGHPLGDTKARTRTGCSIVAVIRGESVITAPTPQQRLLSHDVLIVVGGADGLSAVEELISPPPTG</sequence>
<dbReference type="InterPro" id="IPR006037">
    <property type="entry name" value="RCK_C"/>
</dbReference>
<dbReference type="Proteomes" id="UP000829069">
    <property type="component" value="Chromosome"/>
</dbReference>
<reference evidence="2 3" key="1">
    <citation type="submission" date="2022-03" db="EMBL/GenBank/DDBJ databases">
        <title>Isotopic signatures of nitrous oxide derived from detoxification processes.</title>
        <authorList>
            <person name="Behrendt U."/>
            <person name="Buchen C."/>
            <person name="Well R."/>
            <person name="Ulrich A."/>
            <person name="Rohe L."/>
            <person name="Kolb S."/>
            <person name="Schloter M."/>
            <person name="Horn M.A."/>
            <person name="Augustin J."/>
        </authorList>
    </citation>
    <scope>NUCLEOTIDE SEQUENCE [LARGE SCALE GENOMIC DNA]</scope>
    <source>
        <strain evidence="2 3">S4-C24</strain>
    </source>
</reference>
<dbReference type="SUPFAM" id="SSF116726">
    <property type="entry name" value="TrkA C-terminal domain-like"/>
    <property type="match status" value="1"/>
</dbReference>
<proteinExistence type="predicted"/>
<gene>
    <name evidence="2" type="ORF">MNQ99_15530</name>
</gene>
<dbReference type="Pfam" id="PF25991">
    <property type="entry name" value="KhtT_N"/>
    <property type="match status" value="1"/>
</dbReference>
<dbReference type="EMBL" id="CP093326">
    <property type="protein sequence ID" value="UNK45328.1"/>
    <property type="molecule type" value="Genomic_DNA"/>
</dbReference>
<evidence type="ECO:0000259" key="1">
    <source>
        <dbReference type="PROSITE" id="PS51202"/>
    </source>
</evidence>
<dbReference type="InterPro" id="IPR050144">
    <property type="entry name" value="AAE_transporter"/>
</dbReference>
<organism evidence="2 3">
    <name type="scientific">Arthrobacter sulfonylureivorans</name>
    <dbReference type="NCBI Taxonomy" id="2486855"/>
    <lineage>
        <taxon>Bacteria</taxon>
        <taxon>Bacillati</taxon>
        <taxon>Actinomycetota</taxon>
        <taxon>Actinomycetes</taxon>
        <taxon>Micrococcales</taxon>
        <taxon>Micrococcaceae</taxon>
        <taxon>Arthrobacter</taxon>
    </lineage>
</organism>
<dbReference type="Pfam" id="PF02080">
    <property type="entry name" value="TrkA_C"/>
    <property type="match status" value="1"/>
</dbReference>
<dbReference type="RefSeq" id="WP_127515575.1">
    <property type="nucleotide sequence ID" value="NZ_CP093326.1"/>
</dbReference>
<dbReference type="InterPro" id="IPR058776">
    <property type="entry name" value="KhtT-like_N"/>
</dbReference>
<accession>A0ABY3W548</accession>
<feature type="domain" description="RCK C-terminal" evidence="1">
    <location>
        <begin position="75"/>
        <end position="159"/>
    </location>
</feature>
<name>A0ABY3W548_9MICC</name>